<feature type="compositionally biased region" description="Basic and acidic residues" evidence="1">
    <location>
        <begin position="64"/>
        <end position="75"/>
    </location>
</feature>
<accession>A0A450STF0</accession>
<dbReference type="AlphaFoldDB" id="A0A450STF0"/>
<evidence type="ECO:0000313" key="3">
    <source>
        <dbReference type="EMBL" id="VFJ58031.1"/>
    </source>
</evidence>
<proteinExistence type="predicted"/>
<name>A0A450STF0_9GAMM</name>
<feature type="region of interest" description="Disordered" evidence="1">
    <location>
        <begin position="61"/>
        <end position="108"/>
    </location>
</feature>
<dbReference type="EMBL" id="CAADFA010000214">
    <property type="protein sequence ID" value="VFJ58031.1"/>
    <property type="molecule type" value="Genomic_DNA"/>
</dbReference>
<gene>
    <name evidence="2" type="ORF">BECKFM1743A_GA0114220_101881</name>
    <name evidence="4" type="ORF">BECKFM1743B_GA0114221_102098</name>
    <name evidence="3" type="ORF">BECKFM1743C_GA0114222_102148</name>
</gene>
<reference evidence="2" key="1">
    <citation type="submission" date="2019-02" db="EMBL/GenBank/DDBJ databases">
        <authorList>
            <person name="Gruber-Vodicka R. H."/>
            <person name="Seah K. B. B."/>
        </authorList>
    </citation>
    <scope>NUCLEOTIDE SEQUENCE</scope>
    <source>
        <strain evidence="2">BECK_BZ163</strain>
        <strain evidence="4">BECK_BZ164</strain>
        <strain evidence="3">BECK_BZ165</strain>
    </source>
</reference>
<evidence type="ECO:0000256" key="1">
    <source>
        <dbReference type="SAM" id="MobiDB-lite"/>
    </source>
</evidence>
<sequence length="108" mass="11095">MSSVNDSSLDVVGSYVEKKKAENPPPASKDVILCQTAKASTNGDSNVEVSVGSLDCRSVGKMVAESENKPKKEEGSQPSKPDGATQPAKPKDKICGEGGACNTTPSPS</sequence>
<evidence type="ECO:0000313" key="2">
    <source>
        <dbReference type="EMBL" id="VFJ57329.1"/>
    </source>
</evidence>
<organism evidence="2">
    <name type="scientific">Candidatus Kentrum sp. FM</name>
    <dbReference type="NCBI Taxonomy" id="2126340"/>
    <lineage>
        <taxon>Bacteria</taxon>
        <taxon>Pseudomonadati</taxon>
        <taxon>Pseudomonadota</taxon>
        <taxon>Gammaproteobacteria</taxon>
        <taxon>Candidatus Kentrum</taxon>
    </lineage>
</organism>
<evidence type="ECO:0000313" key="4">
    <source>
        <dbReference type="EMBL" id="VFK11832.1"/>
    </source>
</evidence>
<dbReference type="EMBL" id="CAADFL010000209">
    <property type="protein sequence ID" value="VFK11832.1"/>
    <property type="molecule type" value="Genomic_DNA"/>
</dbReference>
<dbReference type="EMBL" id="CAADEZ010000188">
    <property type="protein sequence ID" value="VFJ57329.1"/>
    <property type="molecule type" value="Genomic_DNA"/>
</dbReference>
<protein>
    <submittedName>
        <fullName evidence="2">Uncharacterized protein</fullName>
    </submittedName>
</protein>